<accession>A0A5C1K764</accession>
<organism evidence="1 2">
    <name type="scientific">Pseudomonas phage vB_PaeM_PS119XW</name>
    <dbReference type="NCBI Taxonomy" id="2601632"/>
    <lineage>
        <taxon>Viruses</taxon>
        <taxon>Duplodnaviria</taxon>
        <taxon>Heunggongvirae</taxon>
        <taxon>Uroviricota</taxon>
        <taxon>Caudoviricetes</taxon>
        <taxon>Chimalliviridae</taxon>
        <taxon>Pawinskivirus</taxon>
        <taxon>Pawinskivirus PS119XW</taxon>
    </lineage>
</organism>
<dbReference type="EMBL" id="MN103543">
    <property type="protein sequence ID" value="QEM41766.1"/>
    <property type="molecule type" value="Genomic_DNA"/>
</dbReference>
<dbReference type="Proteomes" id="UP000322144">
    <property type="component" value="Segment"/>
</dbReference>
<proteinExistence type="predicted"/>
<evidence type="ECO:0000313" key="1">
    <source>
        <dbReference type="EMBL" id="QEM41766.1"/>
    </source>
</evidence>
<reference evidence="1 2" key="1">
    <citation type="submission" date="2019-06" db="EMBL/GenBank/DDBJ databases">
        <title>A distant relative of Phikzvirus genus phages from a therapeutic phage collection.</title>
        <authorList>
            <person name="Hejnowicz M.S."/>
            <person name="Dabrowski K."/>
            <person name="Gawor J."/>
            <person name="Weber-Dabrowska B."/>
            <person name="Gromadka R."/>
            <person name="Lobocka M.B."/>
        </authorList>
    </citation>
    <scope>NUCLEOTIDE SEQUENCE [LARGE SCALE GENOMIC DNA]</scope>
</reference>
<sequence>MQAFFDKIQAEAKRVVETNPQGRWTYGDWDVFVQEDKVIINDSNLELVAEASASKPDLVCMKCDPDDVLECLERLS</sequence>
<dbReference type="GeneID" id="77936787"/>
<keyword evidence="2" id="KW-1185">Reference proteome</keyword>
<protein>
    <submittedName>
        <fullName evidence="1">Uncharacterized protein</fullName>
    </submittedName>
</protein>
<evidence type="ECO:0000313" key="2">
    <source>
        <dbReference type="Proteomes" id="UP000322144"/>
    </source>
</evidence>
<dbReference type="RefSeq" id="YP_010660777.1">
    <property type="nucleotide sequence ID" value="NC_070882.1"/>
</dbReference>
<dbReference type="KEGG" id="vg:77936787"/>
<name>A0A5C1K764_9CAUD</name>